<dbReference type="InterPro" id="IPR011029">
    <property type="entry name" value="DEATH-like_dom_sf"/>
</dbReference>
<dbReference type="PANTHER" id="PTHR24123">
    <property type="entry name" value="ANKYRIN REPEAT-CONTAINING"/>
    <property type="match status" value="1"/>
</dbReference>
<feature type="repeat" description="ANK" evidence="9">
    <location>
        <begin position="60"/>
        <end position="92"/>
    </location>
</feature>
<keyword evidence="13" id="KW-1185">Reference proteome</keyword>
<feature type="repeat" description="ANK" evidence="9">
    <location>
        <begin position="584"/>
        <end position="616"/>
    </location>
</feature>
<feature type="domain" description="Death" evidence="10">
    <location>
        <begin position="1132"/>
        <end position="1195"/>
    </location>
</feature>
<evidence type="ECO:0000313" key="12">
    <source>
        <dbReference type="Ensembl" id="ENSSGRP00000094086.1"/>
    </source>
</evidence>
<evidence type="ECO:0000256" key="2">
    <source>
        <dbReference type="ARBA" id="ARBA00004370"/>
    </source>
</evidence>
<keyword evidence="3" id="KW-0963">Cytoplasm</keyword>
<dbReference type="FunFam" id="1.25.40.20:FF:000001">
    <property type="entry name" value="Ankyrin-2 isoform 2"/>
    <property type="match status" value="1"/>
</dbReference>
<feature type="repeat" description="ANK" evidence="9">
    <location>
        <begin position="518"/>
        <end position="550"/>
    </location>
</feature>
<dbReference type="SMART" id="SM00218">
    <property type="entry name" value="ZU5"/>
    <property type="match status" value="1"/>
</dbReference>
<feature type="domain" description="ZU5" evidence="11">
    <location>
        <begin position="712"/>
        <end position="867"/>
    </location>
</feature>
<feature type="repeat" description="ANK" evidence="9">
    <location>
        <begin position="419"/>
        <end position="451"/>
    </location>
</feature>
<feature type="repeat" description="ANK" evidence="9">
    <location>
        <begin position="353"/>
        <end position="385"/>
    </location>
</feature>
<dbReference type="AlphaFoldDB" id="A0A672RYT0"/>
<feature type="repeat" description="ANK" evidence="9">
    <location>
        <begin position="485"/>
        <end position="517"/>
    </location>
</feature>
<evidence type="ECO:0000256" key="1">
    <source>
        <dbReference type="ARBA" id="ARBA00004245"/>
    </source>
</evidence>
<feature type="repeat" description="ANK" evidence="9">
    <location>
        <begin position="320"/>
        <end position="352"/>
    </location>
</feature>
<feature type="repeat" description="ANK" evidence="9">
    <location>
        <begin position="617"/>
        <end position="649"/>
    </location>
</feature>
<dbReference type="InterPro" id="IPR051165">
    <property type="entry name" value="Multifunctional_ANK_Repeat"/>
</dbReference>
<dbReference type="Pfam" id="PF00531">
    <property type="entry name" value="Death"/>
    <property type="match status" value="1"/>
</dbReference>
<dbReference type="FunFam" id="1.10.533.10:FF:000002">
    <property type="entry name" value="Ankyrin-3 isoform 2"/>
    <property type="match status" value="1"/>
</dbReference>
<evidence type="ECO:0000313" key="13">
    <source>
        <dbReference type="Proteomes" id="UP000472262"/>
    </source>
</evidence>
<feature type="repeat" description="ANK" evidence="9">
    <location>
        <begin position="287"/>
        <end position="319"/>
    </location>
</feature>
<dbReference type="Gene3D" id="2.60.220.30">
    <property type="match status" value="2"/>
</dbReference>
<dbReference type="FunFam" id="2.60.220.30:FF:000002">
    <property type="entry name" value="Ankyrin-3 isoform 2"/>
    <property type="match status" value="1"/>
</dbReference>
<dbReference type="FunFam" id="2.60.220.30:FF:000001">
    <property type="entry name" value="Ankyrin-3 isoform 2"/>
    <property type="match status" value="1"/>
</dbReference>
<dbReference type="GO" id="GO:0007165">
    <property type="term" value="P:signal transduction"/>
    <property type="evidence" value="ECO:0007669"/>
    <property type="project" value="InterPro"/>
</dbReference>
<feature type="repeat" description="ANK" evidence="9">
    <location>
        <begin position="386"/>
        <end position="418"/>
    </location>
</feature>
<name>A0A672RYT0_SINGR</name>
<proteinExistence type="predicted"/>
<evidence type="ECO:0000259" key="10">
    <source>
        <dbReference type="PROSITE" id="PS50017"/>
    </source>
</evidence>
<dbReference type="PROSITE" id="PS51145">
    <property type="entry name" value="ZU5"/>
    <property type="match status" value="2"/>
</dbReference>
<dbReference type="PROSITE" id="PS50017">
    <property type="entry name" value="DEATH_DOMAIN"/>
    <property type="match status" value="1"/>
</dbReference>
<feature type="repeat" description="ANK" evidence="9">
    <location>
        <begin position="188"/>
        <end position="220"/>
    </location>
</feature>
<keyword evidence="5" id="KW-0677">Repeat</keyword>
<dbReference type="PANTHER" id="PTHR24123:SF74">
    <property type="entry name" value="ANKYRIN 3"/>
    <property type="match status" value="1"/>
</dbReference>
<dbReference type="PROSITE" id="PS50297">
    <property type="entry name" value="ANK_REP_REGION"/>
    <property type="match status" value="17"/>
</dbReference>
<dbReference type="InterPro" id="IPR000906">
    <property type="entry name" value="ZU5_dom"/>
</dbReference>
<evidence type="ECO:0000256" key="3">
    <source>
        <dbReference type="ARBA" id="ARBA00022490"/>
    </source>
</evidence>
<keyword evidence="7" id="KW-0472">Membrane</keyword>
<dbReference type="FunFam" id="1.25.40.20:FF:000003">
    <property type="entry name" value="Ankyrin, isoform B"/>
    <property type="match status" value="1"/>
</dbReference>
<dbReference type="PRINTS" id="PR01415">
    <property type="entry name" value="ANKYRIN"/>
</dbReference>
<dbReference type="PROSITE" id="PS50088">
    <property type="entry name" value="ANK_REPEAT"/>
    <property type="match status" value="17"/>
</dbReference>
<dbReference type="Gene3D" id="1.25.40.20">
    <property type="entry name" value="Ankyrin repeat-containing domain"/>
    <property type="match status" value="3"/>
</dbReference>
<feature type="repeat" description="ANK" evidence="9">
    <location>
        <begin position="254"/>
        <end position="286"/>
    </location>
</feature>
<keyword evidence="8" id="KW-0206">Cytoskeleton</keyword>
<dbReference type="Pfam" id="PF17809">
    <property type="entry name" value="UPA_2"/>
    <property type="match status" value="1"/>
</dbReference>
<evidence type="ECO:0000256" key="4">
    <source>
        <dbReference type="ARBA" id="ARBA00022553"/>
    </source>
</evidence>
<dbReference type="InterPro" id="IPR000488">
    <property type="entry name" value="Death_dom"/>
</dbReference>
<keyword evidence="4" id="KW-0597">Phosphoprotein</keyword>
<dbReference type="Pfam" id="PF13637">
    <property type="entry name" value="Ank_4"/>
    <property type="match status" value="1"/>
</dbReference>
<dbReference type="SMART" id="SM00248">
    <property type="entry name" value="ANK"/>
    <property type="match status" value="19"/>
</dbReference>
<reference evidence="12" key="2">
    <citation type="submission" date="2025-09" db="UniProtKB">
        <authorList>
            <consortium name="Ensembl"/>
        </authorList>
    </citation>
    <scope>IDENTIFICATION</scope>
</reference>
<dbReference type="Pfam" id="PF12796">
    <property type="entry name" value="Ank_2"/>
    <property type="match status" value="7"/>
</dbReference>
<keyword evidence="6 9" id="KW-0040">ANK repeat</keyword>
<evidence type="ECO:0000256" key="8">
    <source>
        <dbReference type="ARBA" id="ARBA00023212"/>
    </source>
</evidence>
<evidence type="ECO:0000256" key="5">
    <source>
        <dbReference type="ARBA" id="ARBA00022737"/>
    </source>
</evidence>
<evidence type="ECO:0000256" key="9">
    <source>
        <dbReference type="PROSITE-ProRule" id="PRU00023"/>
    </source>
</evidence>
<feature type="repeat" description="ANK" evidence="9">
    <location>
        <begin position="551"/>
        <end position="583"/>
    </location>
</feature>
<protein>
    <submittedName>
        <fullName evidence="12">Ankyrin 3</fullName>
    </submittedName>
</protein>
<sequence>RERKLKSRFRMKCVCVEVNYRPAETTPLWQRGWNGGWGDASGTKACRSFSLTVVSPSFQKGNTALHIASLAGQTEVVRELVTNGANVNAQSQNGFTPLYMAAQENHQDVVRFLLENNSSQSIATEDGFTPLAVALQQGHDQVVSLLLENDTKGKVRLPALHIAARKDDTKSAALLLQNDHNADVESKSGFTPLHIAAHYGNINVATLLLNRGAAVDFMARNDITPLHVAAKRGNGNMVKLLLDRGAKIDAKTKDGLTPLHCGARSGHEQVVEMLLDRGAPILSKTKNGLSPLHMAAQGDHLNCVQLLLQHNAPVDDVTNDYLTALHVAAHCGHYKVAKVIVDKKANPNAKALNGFTPLHIACKKNRVKVMELLLKHGASLQAVTESGLTPIHVAAFMGHENIVKQLTHHGASPNTTNVVRETALHMAARAGQVDVVRYLLQSGAKVDIKAKDDQTALHIASRLGKGEIVQQLLQKGALPNAATTSGYTPLHLAAREGHQEIAALLLEQGTSLSAATKKGFTPLHVAAKYGQLEVANLLLQKKAAPDAAGKTGLTPLHVAAHYDNQRVALFLLDQGTSPHSAAKNGYTPLHIAAKKNQLEIGTTLLEYGAECNTVTRQGISPLHLAAQEGSVDLVSLLLTKQANVNMGNKNGLTPLHLAAQDDRNGYTPLHIAHGNRLFTRSCLCSGLAWCPSFFLHVLPSVSCINPVFSCRFLVSFMVDARGGSMRGSRHDGMRIIIPPRKCSAPTRITCRLAKRHRLAYLPPMVEGEGLVSRLVEMGPAGAQFLGPVIVEIPHFGSMRGKERELIVLRSDNGETWKEHHCDCKVTELTSILNGMDEEMDSPAELEKKRICRIITKDFPQYFAVLSRIKQESDYMGPEGGVLSSEAVPMVKAAFPHGALTKKIRVGLQAQPVPEDIVRTITGNRASFSPIVTVEPRRRKFHKPITMTIPVPPRSKEAVSNGRKGEPAPCLRLLCSITGGTSPAQWEDITGTTPLSFVTDCVSFTTNVSARFWLADCQQISETVGLASQLYREMICVPYLAKFVVFAKMIDPIESRLRCFCMTDDKVDKTLEQQENFEEVARSKDIEILEGKPIHVECYGNITPLAKSGQQLVFNFYAFKENRLPFNSPCERTDLRMAIVADHLGLSWTELAREMNFSVDEINHIRTENPNSLTAQSFMLLKKWVSRDGKNATSENHFLTISPFCIHFFLFCFSEEQFIDEDGNIITRKVTPFSTILDTRNPHYIRTDWTPELPSVVVVVVSCKSVCEFIKVLE</sequence>
<accession>A0A672RYT0</accession>
<comment type="subcellular location">
    <subcellularLocation>
        <location evidence="1">Cytoplasm</location>
        <location evidence="1">Cytoskeleton</location>
    </subcellularLocation>
    <subcellularLocation>
        <location evidence="2">Membrane</location>
    </subcellularLocation>
</comment>
<dbReference type="InterPro" id="IPR002110">
    <property type="entry name" value="Ankyrin_rpt"/>
</dbReference>
<dbReference type="Pfam" id="PF00791">
    <property type="entry name" value="ZU5"/>
    <property type="match status" value="1"/>
</dbReference>
<dbReference type="Gene3D" id="1.10.533.10">
    <property type="entry name" value="Death Domain, Fas"/>
    <property type="match status" value="1"/>
</dbReference>
<dbReference type="SUPFAM" id="SSF47986">
    <property type="entry name" value="DEATH domain"/>
    <property type="match status" value="1"/>
</dbReference>
<feature type="repeat" description="ANK" evidence="9">
    <location>
        <begin position="452"/>
        <end position="484"/>
    </location>
</feature>
<feature type="domain" description="ZU5" evidence="11">
    <location>
        <begin position="869"/>
        <end position="1016"/>
    </location>
</feature>
<feature type="repeat" description="ANK" evidence="9">
    <location>
        <begin position="221"/>
        <end position="253"/>
    </location>
</feature>
<feature type="repeat" description="ANK" evidence="9">
    <location>
        <begin position="93"/>
        <end position="125"/>
    </location>
</feature>
<dbReference type="GO" id="GO:0005856">
    <property type="term" value="C:cytoskeleton"/>
    <property type="evidence" value="ECO:0007669"/>
    <property type="project" value="UniProtKB-SubCell"/>
</dbReference>
<dbReference type="SUPFAM" id="SSF48403">
    <property type="entry name" value="Ankyrin repeat"/>
    <property type="match status" value="2"/>
</dbReference>
<evidence type="ECO:0000256" key="6">
    <source>
        <dbReference type="ARBA" id="ARBA00023043"/>
    </source>
</evidence>
<reference evidence="12" key="1">
    <citation type="submission" date="2025-08" db="UniProtKB">
        <authorList>
            <consortium name="Ensembl"/>
        </authorList>
    </citation>
    <scope>IDENTIFICATION</scope>
</reference>
<feature type="repeat" description="ANK" evidence="9">
    <location>
        <begin position="126"/>
        <end position="149"/>
    </location>
</feature>
<organism evidence="12 13">
    <name type="scientific">Sinocyclocheilus grahami</name>
    <name type="common">Dianchi golden-line fish</name>
    <name type="synonym">Barbus grahami</name>
    <dbReference type="NCBI Taxonomy" id="75366"/>
    <lineage>
        <taxon>Eukaryota</taxon>
        <taxon>Metazoa</taxon>
        <taxon>Chordata</taxon>
        <taxon>Craniata</taxon>
        <taxon>Vertebrata</taxon>
        <taxon>Euteleostomi</taxon>
        <taxon>Actinopterygii</taxon>
        <taxon>Neopterygii</taxon>
        <taxon>Teleostei</taxon>
        <taxon>Ostariophysi</taxon>
        <taxon>Cypriniformes</taxon>
        <taxon>Cyprinidae</taxon>
        <taxon>Cyprininae</taxon>
        <taxon>Sinocyclocheilus</taxon>
    </lineage>
</organism>
<dbReference type="InterPro" id="IPR040745">
    <property type="entry name" value="Ankyrin_UPA"/>
</dbReference>
<dbReference type="InterPro" id="IPR036770">
    <property type="entry name" value="Ankyrin_rpt-contain_sf"/>
</dbReference>
<dbReference type="Proteomes" id="UP000472262">
    <property type="component" value="Unassembled WGS sequence"/>
</dbReference>
<evidence type="ECO:0000256" key="7">
    <source>
        <dbReference type="ARBA" id="ARBA00023136"/>
    </source>
</evidence>
<dbReference type="SMART" id="SM00005">
    <property type="entry name" value="DEATH"/>
    <property type="match status" value="1"/>
</dbReference>
<dbReference type="Gene3D" id="2.60.40.2660">
    <property type="match status" value="1"/>
</dbReference>
<dbReference type="GO" id="GO:0016020">
    <property type="term" value="C:membrane"/>
    <property type="evidence" value="ECO:0007669"/>
    <property type="project" value="UniProtKB-SubCell"/>
</dbReference>
<dbReference type="Pfam" id="PF00023">
    <property type="entry name" value="Ank"/>
    <property type="match status" value="1"/>
</dbReference>
<evidence type="ECO:0000259" key="11">
    <source>
        <dbReference type="PROSITE" id="PS51145"/>
    </source>
</evidence>
<dbReference type="Ensembl" id="ENSSGRT00000100127.1">
    <property type="protein sequence ID" value="ENSSGRP00000094086.1"/>
    <property type="gene ID" value="ENSSGRG00000046536.1"/>
</dbReference>